<feature type="transmembrane region" description="Helical" evidence="1">
    <location>
        <begin position="28"/>
        <end position="52"/>
    </location>
</feature>
<sequence>MRQLLMRQLFWRWQSSPLRRRVDVVENWIILVMWVVIALGGALAGTVTAHAVGTSFAQLRNDRHVTRAVLVESPARALQVGPTDVYGHVLGRVRWTASDGSTHTGVVRVNSGLKTGSQVDVWVNGQGRLTGAPPSAYAATIEAGALGAGAAIAFGGAVFASGRLGRWQLDRRRYDQWGREWDRLGSTWGR</sequence>
<dbReference type="EMBL" id="RZYA01000065">
    <property type="protein sequence ID" value="RVU14036.1"/>
    <property type="molecule type" value="Genomic_DNA"/>
</dbReference>
<accession>A0A3S2V2X1</accession>
<keyword evidence="1" id="KW-0472">Membrane</keyword>
<proteinExistence type="predicted"/>
<evidence type="ECO:0000313" key="3">
    <source>
        <dbReference type="Proteomes" id="UP000283128"/>
    </source>
</evidence>
<keyword evidence="1" id="KW-1133">Transmembrane helix</keyword>
<name>A0A3S2V2X1_9ACTN</name>
<organism evidence="2 3">
    <name type="scientific">Streptomyces antnestii</name>
    <dbReference type="NCBI Taxonomy" id="2494256"/>
    <lineage>
        <taxon>Bacteria</taxon>
        <taxon>Bacillati</taxon>
        <taxon>Actinomycetota</taxon>
        <taxon>Actinomycetes</taxon>
        <taxon>Kitasatosporales</taxon>
        <taxon>Streptomycetaceae</taxon>
        <taxon>Streptomyces</taxon>
    </lineage>
</organism>
<gene>
    <name evidence="2" type="ORF">EOT10_40970</name>
</gene>
<comment type="caution">
    <text evidence="2">The sequence shown here is derived from an EMBL/GenBank/DDBJ whole genome shotgun (WGS) entry which is preliminary data.</text>
</comment>
<evidence type="ECO:0000313" key="2">
    <source>
        <dbReference type="EMBL" id="RVU14036.1"/>
    </source>
</evidence>
<dbReference type="AlphaFoldDB" id="A0A3S2V2X1"/>
<dbReference type="PANTHER" id="PTHR42305:SF1">
    <property type="entry name" value="MEMBRANE PROTEIN RV1733C-RELATED"/>
    <property type="match status" value="1"/>
</dbReference>
<evidence type="ECO:0000256" key="1">
    <source>
        <dbReference type="SAM" id="Phobius"/>
    </source>
</evidence>
<keyword evidence="1" id="KW-0812">Transmembrane</keyword>
<dbReference type="PANTHER" id="PTHR42305">
    <property type="entry name" value="MEMBRANE PROTEIN RV1733C-RELATED"/>
    <property type="match status" value="1"/>
</dbReference>
<keyword evidence="3" id="KW-1185">Reference proteome</keyword>
<protein>
    <submittedName>
        <fullName evidence="2">Uncharacterized protein</fullName>
    </submittedName>
</protein>
<dbReference type="InterPro" id="IPR039708">
    <property type="entry name" value="MT1774/Rv1733c-like"/>
</dbReference>
<reference evidence="2 3" key="1">
    <citation type="submission" date="2019-01" db="EMBL/GenBank/DDBJ databases">
        <title>Genome sequences of Streptomyces and Rhizobium isolates collected from root and soil.</title>
        <authorList>
            <person name="Chhettri S."/>
            <person name="Sevigny J.L."/>
            <person name="Sen A."/>
            <person name="Ennis N."/>
            <person name="Tisa L."/>
        </authorList>
    </citation>
    <scope>NUCLEOTIDE SEQUENCE [LARGE SCALE GENOMIC DNA]</scope>
    <source>
        <strain evidence="2 3">San01</strain>
    </source>
</reference>
<dbReference type="OrthoDB" id="4213157at2"/>
<feature type="non-terminal residue" evidence="2">
    <location>
        <position position="190"/>
    </location>
</feature>
<feature type="transmembrane region" description="Helical" evidence="1">
    <location>
        <begin position="143"/>
        <end position="164"/>
    </location>
</feature>
<dbReference type="Proteomes" id="UP000283128">
    <property type="component" value="Unassembled WGS sequence"/>
</dbReference>